<gene>
    <name evidence="9" type="primary">dapL</name>
    <name evidence="11" type="ORF">CP373A1_12430</name>
</gene>
<dbReference type="FunFam" id="3.40.640.10:FF:000099">
    <property type="entry name" value="LL-diaminopimelate aminotransferase, chloroplastic"/>
    <property type="match status" value="1"/>
</dbReference>
<dbReference type="InterPro" id="IPR019942">
    <property type="entry name" value="DapL/ALD1"/>
</dbReference>
<dbReference type="NCBIfam" id="TIGR03542">
    <property type="entry name" value="DAPAT_plant"/>
    <property type="match status" value="1"/>
</dbReference>
<dbReference type="PANTHER" id="PTHR43144">
    <property type="entry name" value="AMINOTRANSFERASE"/>
    <property type="match status" value="1"/>
</dbReference>
<evidence type="ECO:0000256" key="2">
    <source>
        <dbReference type="ARBA" id="ARBA00004982"/>
    </source>
</evidence>
<comment type="pathway">
    <text evidence="2 9">Amino-acid biosynthesis; L-lysine biosynthesis via DAP pathway; LL-2,6-diaminopimelate from (S)-tetrahydrodipicolinate (aminotransferase route): step 1/1.</text>
</comment>
<dbReference type="UniPathway" id="UPA00034">
    <property type="reaction ID" value="UER00466"/>
</dbReference>
<dbReference type="GO" id="GO:0033362">
    <property type="term" value="P:lysine biosynthetic process via diaminopimelate, diaminopimelate-aminotransferase pathway"/>
    <property type="evidence" value="ECO:0007669"/>
    <property type="project" value="UniProtKB-UniRule"/>
</dbReference>
<feature type="binding site" evidence="9">
    <location>
        <position position="276"/>
    </location>
    <ligand>
        <name>substrate</name>
    </ligand>
</feature>
<feature type="binding site" evidence="9">
    <location>
        <position position="72"/>
    </location>
    <ligand>
        <name>pyridoxal 5'-phosphate</name>
        <dbReference type="ChEBI" id="CHEBI:597326"/>
    </ligand>
</feature>
<feature type="binding site" evidence="9">
    <location>
        <position position="42"/>
    </location>
    <ligand>
        <name>substrate</name>
    </ligand>
</feature>
<feature type="binding site" evidence="9">
    <location>
        <position position="372"/>
    </location>
    <ligand>
        <name>substrate</name>
    </ligand>
</feature>
<comment type="function">
    <text evidence="9">Involved in the synthesis of meso-diaminopimelate (m-DAP or DL-DAP), required for both lysine and peptidoglycan biosynthesis. Catalyzes the direct conversion of tetrahydrodipicolinate to LL-diaminopimelate.</text>
</comment>
<dbReference type="InterPro" id="IPR004839">
    <property type="entry name" value="Aminotransferase_I/II_large"/>
</dbReference>
<feature type="binding site" evidence="9">
    <location>
        <position position="207"/>
    </location>
    <ligand>
        <name>pyridoxal 5'-phosphate</name>
        <dbReference type="ChEBI" id="CHEBI:597326"/>
    </ligand>
</feature>
<comment type="caution">
    <text evidence="11">The sequence shown here is derived from an EMBL/GenBank/DDBJ whole genome shotgun (WGS) entry which is preliminary data.</text>
</comment>
<dbReference type="GO" id="GO:0010285">
    <property type="term" value="F:L,L-diaminopimelate aminotransferase activity"/>
    <property type="evidence" value="ECO:0007669"/>
    <property type="project" value="UniProtKB-UniRule"/>
</dbReference>
<dbReference type="AlphaFoldDB" id="A0A174EDH0"/>
<keyword evidence="12" id="KW-1185">Reference proteome</keyword>
<dbReference type="InterPro" id="IPR015424">
    <property type="entry name" value="PyrdxlP-dep_Trfase"/>
</dbReference>
<feature type="binding site" evidence="9">
    <location>
        <position position="176"/>
    </location>
    <ligand>
        <name>substrate</name>
    </ligand>
</feature>
<feature type="binding site" evidence="9">
    <location>
        <position position="15"/>
    </location>
    <ligand>
        <name>substrate</name>
    </ligand>
</feature>
<dbReference type="OrthoDB" id="9813612at2"/>
<dbReference type="eggNOG" id="COG0436">
    <property type="taxonomic scope" value="Bacteria"/>
</dbReference>
<dbReference type="SUPFAM" id="SSF53383">
    <property type="entry name" value="PLP-dependent transferases"/>
    <property type="match status" value="1"/>
</dbReference>
<accession>A0A174EDH0</accession>
<comment type="subunit">
    <text evidence="9">Homodimer.</text>
</comment>
<evidence type="ECO:0000256" key="9">
    <source>
        <dbReference type="HAMAP-Rule" id="MF_01642"/>
    </source>
</evidence>
<evidence type="ECO:0000256" key="5">
    <source>
        <dbReference type="ARBA" id="ARBA00022576"/>
    </source>
</evidence>
<comment type="cofactor">
    <cofactor evidence="1 9">
        <name>pyridoxal 5'-phosphate</name>
        <dbReference type="ChEBI" id="CHEBI:597326"/>
    </cofactor>
</comment>
<feature type="binding site" evidence="9">
    <location>
        <position position="108"/>
    </location>
    <ligand>
        <name>substrate</name>
    </ligand>
</feature>
<feature type="modified residue" description="N6-(pyridoxal phosphate)lysine" evidence="9">
    <location>
        <position position="238"/>
    </location>
</feature>
<reference evidence="11 12" key="1">
    <citation type="submission" date="2016-06" db="EMBL/GenBank/DDBJ databases">
        <authorList>
            <person name="Kjaerup R.B."/>
            <person name="Dalgaard T.S."/>
            <person name="Juul-Madsen H.R."/>
        </authorList>
    </citation>
    <scope>NUCLEOTIDE SEQUENCE [LARGE SCALE GENOMIC DNA]</scope>
    <source>
        <strain evidence="11 12">373-A1</strain>
    </source>
</reference>
<feature type="binding site" evidence="9">
    <location>
        <position position="276"/>
    </location>
    <ligand>
        <name>pyridoxal 5'-phosphate</name>
        <dbReference type="ChEBI" id="CHEBI:597326"/>
    </ligand>
</feature>
<dbReference type="RefSeq" id="WP_027097897.1">
    <property type="nucleotide sequence ID" value="NZ_CABHIH010000003.1"/>
</dbReference>
<dbReference type="InterPro" id="IPR015422">
    <property type="entry name" value="PyrdxlP-dep_Trfase_small"/>
</dbReference>
<dbReference type="InterPro" id="IPR015421">
    <property type="entry name" value="PyrdxlP-dep_Trfase_major"/>
</dbReference>
<evidence type="ECO:0000256" key="3">
    <source>
        <dbReference type="ARBA" id="ARBA00013138"/>
    </source>
</evidence>
<organism evidence="11 12">
    <name type="scientific">Clostridium paraputrificum</name>
    <dbReference type="NCBI Taxonomy" id="29363"/>
    <lineage>
        <taxon>Bacteria</taxon>
        <taxon>Bacillati</taxon>
        <taxon>Bacillota</taxon>
        <taxon>Clostridia</taxon>
        <taxon>Eubacteriales</taxon>
        <taxon>Clostridiaceae</taxon>
        <taxon>Clostridium</taxon>
    </lineage>
</organism>
<dbReference type="Gene3D" id="3.40.640.10">
    <property type="entry name" value="Type I PLP-dependent aspartate aminotransferase-like (Major domain)"/>
    <property type="match status" value="1"/>
</dbReference>
<protein>
    <recommendedName>
        <fullName evidence="4 9">LL-diaminopimelate aminotransferase</fullName>
        <shortName evidence="9">DAP-AT</shortName>
        <shortName evidence="9">DAP-aminotransferase</shortName>
        <shortName evidence="9">LL-DAP-aminotransferase</shortName>
        <ecNumber evidence="3 9">2.6.1.83</ecNumber>
    </recommendedName>
</protein>
<dbReference type="EC" id="2.6.1.83" evidence="3 9"/>
<feature type="binding site" evidence="9">
    <location>
        <position position="131"/>
    </location>
    <ligand>
        <name>pyridoxal 5'-phosphate</name>
        <dbReference type="ChEBI" id="CHEBI:597326"/>
    </ligand>
</feature>
<sequence length="397" mass="44632">MVKINSNYLSLKDSYLFSTIAKKVKAYKEKNPDKRVISLGIGDVVLPLSEPVINSLKTGVEEMAKKDSFKGYGPEQGYDFLREGIRGYYSEFGVQLDEKSIFISDGAKSDLGNLLDIFSKDNIVLIPDPVYPVYVDTNIMDGRKIEYMNCNAENNYLPLPDFNVKGDIIYLCSPNNPTGAAYNREQLEKWVQYAKEIGAIILFDAAYEAFISSPEIPRSIYEIEGAKECAIEVCSLSKTAGFTGMRCGYTIVPLELECEGVKLNKLWLRRQTTKFNGVSYVVQKAASGVFSKEGREKVKEVIDYYKENAKIISKVFDELGISYTGGVNSPYIWIECPNKMSSWEFFDFLLTEANVVGTPGEGFGENGEGRFRFSCFGDREDIEEASQRVFKALNDLK</sequence>
<evidence type="ECO:0000256" key="6">
    <source>
        <dbReference type="ARBA" id="ARBA00022679"/>
    </source>
</evidence>
<dbReference type="GO" id="GO:0030170">
    <property type="term" value="F:pyridoxal phosphate binding"/>
    <property type="evidence" value="ECO:0007669"/>
    <property type="project" value="UniProtKB-UniRule"/>
</dbReference>
<dbReference type="GeneID" id="42775727"/>
<comment type="catalytic activity">
    <reaction evidence="8 9">
        <text>(2S,6S)-2,6-diaminopimelate + 2-oxoglutarate = (S)-2,3,4,5-tetrahydrodipicolinate + L-glutamate + H2O + H(+)</text>
        <dbReference type="Rhea" id="RHEA:23988"/>
        <dbReference type="ChEBI" id="CHEBI:15377"/>
        <dbReference type="ChEBI" id="CHEBI:15378"/>
        <dbReference type="ChEBI" id="CHEBI:16810"/>
        <dbReference type="ChEBI" id="CHEBI:16845"/>
        <dbReference type="ChEBI" id="CHEBI:29985"/>
        <dbReference type="ChEBI" id="CHEBI:57609"/>
        <dbReference type="EC" id="2.6.1.83"/>
    </reaction>
</comment>
<keyword evidence="6 9" id="KW-0808">Transferase</keyword>
<keyword evidence="5 9" id="KW-0032">Aminotransferase</keyword>
<feature type="binding site" evidence="9">
    <location>
        <begin position="235"/>
        <end position="237"/>
    </location>
    <ligand>
        <name>pyridoxal 5'-phosphate</name>
        <dbReference type="ChEBI" id="CHEBI:597326"/>
    </ligand>
</feature>
<evidence type="ECO:0000313" key="12">
    <source>
        <dbReference type="Proteomes" id="UP000092714"/>
    </source>
</evidence>
<dbReference type="Gene3D" id="3.90.1150.10">
    <property type="entry name" value="Aspartate Aminotransferase, domain 1"/>
    <property type="match status" value="1"/>
</dbReference>
<feature type="binding site" evidence="9">
    <location>
        <begin position="107"/>
        <end position="108"/>
    </location>
    <ligand>
        <name>pyridoxal 5'-phosphate</name>
        <dbReference type="ChEBI" id="CHEBI:597326"/>
    </ligand>
</feature>
<keyword evidence="7 9" id="KW-0663">Pyridoxal phosphate</keyword>
<dbReference type="Proteomes" id="UP000092714">
    <property type="component" value="Unassembled WGS sequence"/>
</dbReference>
<name>A0A174EDH0_9CLOT</name>
<feature type="domain" description="Aminotransferase class I/classII large" evidence="10">
    <location>
        <begin position="35"/>
        <end position="388"/>
    </location>
</feature>
<proteinExistence type="inferred from homology"/>
<evidence type="ECO:0000256" key="1">
    <source>
        <dbReference type="ARBA" id="ARBA00001933"/>
    </source>
</evidence>
<feature type="binding site" evidence="9">
    <location>
        <position position="246"/>
    </location>
    <ligand>
        <name>pyridoxal 5'-phosphate</name>
        <dbReference type="ChEBI" id="CHEBI:597326"/>
    </ligand>
</feature>
<evidence type="ECO:0000256" key="7">
    <source>
        <dbReference type="ARBA" id="ARBA00022898"/>
    </source>
</evidence>
<dbReference type="CDD" id="cd00609">
    <property type="entry name" value="AAT_like"/>
    <property type="match status" value="1"/>
</dbReference>
<comment type="similarity">
    <text evidence="9">Belongs to the class-I pyridoxal-phosphate-dependent aminotransferase family. LL-diaminopimelate aminotransferase subfamily.</text>
</comment>
<evidence type="ECO:0000259" key="10">
    <source>
        <dbReference type="Pfam" id="PF00155"/>
    </source>
</evidence>
<dbReference type="EMBL" id="MAPZ01000025">
    <property type="protein sequence ID" value="OBY09903.1"/>
    <property type="molecule type" value="Genomic_DNA"/>
</dbReference>
<dbReference type="Pfam" id="PF00155">
    <property type="entry name" value="Aminotran_1_2"/>
    <property type="match status" value="1"/>
</dbReference>
<evidence type="ECO:0000256" key="4">
    <source>
        <dbReference type="ARBA" id="ARBA00018052"/>
    </source>
</evidence>
<feature type="binding site" evidence="9">
    <location>
        <position position="176"/>
    </location>
    <ligand>
        <name>pyridoxal 5'-phosphate</name>
        <dbReference type="ChEBI" id="CHEBI:597326"/>
    </ligand>
</feature>
<evidence type="ECO:0000313" key="11">
    <source>
        <dbReference type="EMBL" id="OBY09903.1"/>
    </source>
</evidence>
<feature type="binding site" evidence="9">
    <location>
        <position position="131"/>
    </location>
    <ligand>
        <name>substrate</name>
    </ligand>
</feature>
<evidence type="ECO:0000256" key="8">
    <source>
        <dbReference type="ARBA" id="ARBA00051934"/>
    </source>
</evidence>
<dbReference type="HAMAP" id="MF_01642">
    <property type="entry name" value="DapL_aminotrans_1"/>
    <property type="match status" value="1"/>
</dbReference>